<dbReference type="EMBL" id="OZ004260">
    <property type="protein sequence ID" value="CAK7922081.1"/>
    <property type="molecule type" value="Genomic_DNA"/>
</dbReference>
<keyword evidence="4" id="KW-1185">Reference proteome</keyword>
<keyword evidence="1" id="KW-1133">Transmembrane helix</keyword>
<gene>
    <name evidence="3" type="primary">GPI16</name>
    <name evidence="3" type="ORF">CAAN4_H22452</name>
</gene>
<dbReference type="PANTHER" id="PTHR12959:SF11">
    <property type="entry name" value="GPI TRANSAMIDASE COMPONENT PIG-T"/>
    <property type="match status" value="1"/>
</dbReference>
<keyword evidence="1" id="KW-0472">Membrane</keyword>
<name>A0ABP0ELR3_9ASCO</name>
<keyword evidence="1" id="KW-0812">Transmembrane</keyword>
<feature type="chain" id="PRO_5047440857" evidence="2">
    <location>
        <begin position="18"/>
        <end position="611"/>
    </location>
</feature>
<protein>
    <submittedName>
        <fullName evidence="3">GPI transamidase component Gpi16p</fullName>
    </submittedName>
</protein>
<organism evidence="3 4">
    <name type="scientific">[Candida] anglica</name>
    <dbReference type="NCBI Taxonomy" id="148631"/>
    <lineage>
        <taxon>Eukaryota</taxon>
        <taxon>Fungi</taxon>
        <taxon>Dikarya</taxon>
        <taxon>Ascomycota</taxon>
        <taxon>Saccharomycotina</taxon>
        <taxon>Pichiomycetes</taxon>
        <taxon>Debaryomycetaceae</taxon>
        <taxon>Kurtzmaniella</taxon>
    </lineage>
</organism>
<sequence length="611" mass="67993">MLIPVYLAACIVATVLAYDESLYLKPLPRNKLMASWEFEVESLPSALQYYTEEEGLGQSKVETSHYKYFPRALGPIIQSTNTRELHLRFTQGWWDSDAWGTLPANGTRSGGTGVEVWAVIEAPDVSGARKSWNKLANSLSGFFCASLNFIDDSITTFPKHASESKAQDDVRYLSSDSNKLYFLRASLPSEPICTENLTPFLKLLPTRGKSGVSSLLEGHKVFDSLWHGMSIDVTSVCDDENESTCHLSMHQSVNSVIDLIRSIRKRTSGGIPKPVPGDDLRCDPSKPHNAWQCFPLGDPTDLTWSLDSILGRKIVGPAFTGDSESSKVYIDINPEFYNVSVIKSQQNGWSVEKLSPPSDGSNIISYNISDSVAHDIKFETTDSTMTSPINEPPLKVSRSLTGYSQDQGGFRVSFTNPSTEKIEFVYYEVLPWYMRLYFNTLSMVITNNGPVESQGQGSGQESDYIKNRYYKPAIDRQRPSHLELTIELPPQTSMTLTYQFDKSLLLYAEYPPDANHGFTVEPAVVTVLGGQDKKSVYELRTTSLLVTLPTPDFSMPYNVIILTSTVMALAFGSVFNLLIRKVVTEEESETLASQSKFAVIAAAIKRKIVRK</sequence>
<feature type="signal peptide" evidence="2">
    <location>
        <begin position="1"/>
        <end position="17"/>
    </location>
</feature>
<dbReference type="Proteomes" id="UP001497600">
    <property type="component" value="Chromosome H"/>
</dbReference>
<accession>A0ABP0ELR3</accession>
<reference evidence="3 4" key="1">
    <citation type="submission" date="2024-01" db="EMBL/GenBank/DDBJ databases">
        <authorList>
            <consortium name="Genoscope - CEA"/>
            <person name="William W."/>
        </authorList>
    </citation>
    <scope>NUCLEOTIDE SEQUENCE [LARGE SCALE GENOMIC DNA]</scope>
    <source>
        <strain evidence="3 4">29B2s-10</strain>
    </source>
</reference>
<dbReference type="InterPro" id="IPR007245">
    <property type="entry name" value="PIG-T"/>
</dbReference>
<proteinExistence type="predicted"/>
<evidence type="ECO:0000256" key="2">
    <source>
        <dbReference type="SAM" id="SignalP"/>
    </source>
</evidence>
<evidence type="ECO:0000256" key="1">
    <source>
        <dbReference type="SAM" id="Phobius"/>
    </source>
</evidence>
<keyword evidence="2" id="KW-0732">Signal</keyword>
<feature type="transmembrane region" description="Helical" evidence="1">
    <location>
        <begin position="557"/>
        <end position="579"/>
    </location>
</feature>
<dbReference type="Pfam" id="PF04113">
    <property type="entry name" value="Gpi16"/>
    <property type="match status" value="1"/>
</dbReference>
<dbReference type="PANTHER" id="PTHR12959">
    <property type="entry name" value="GPI TRANSAMIDASE COMPONENT PIG-T-RELATED"/>
    <property type="match status" value="1"/>
</dbReference>
<evidence type="ECO:0000313" key="3">
    <source>
        <dbReference type="EMBL" id="CAK7922081.1"/>
    </source>
</evidence>
<evidence type="ECO:0000313" key="4">
    <source>
        <dbReference type="Proteomes" id="UP001497600"/>
    </source>
</evidence>